<organism evidence="2 3">
    <name type="scientific">Pelomonas candidula</name>
    <dbReference type="NCBI Taxonomy" id="3299025"/>
    <lineage>
        <taxon>Bacteria</taxon>
        <taxon>Pseudomonadati</taxon>
        <taxon>Pseudomonadota</taxon>
        <taxon>Betaproteobacteria</taxon>
        <taxon>Burkholderiales</taxon>
        <taxon>Sphaerotilaceae</taxon>
        <taxon>Roseateles</taxon>
    </lineage>
</organism>
<name>A0ABW7HFH7_9BURK</name>
<keyword evidence="1" id="KW-0732">Signal</keyword>
<accession>A0ABW7HFH7</accession>
<proteinExistence type="predicted"/>
<evidence type="ECO:0000313" key="2">
    <source>
        <dbReference type="EMBL" id="MFG6488661.1"/>
    </source>
</evidence>
<sequence>MPLTTRAALAALLVLAASPALSQTMFCTVPTFPGDVVVFSSSGQWGCPINGGTVRLDNHASATLSLVTTDFAAGPSSNPVTHQGPLSDRRGHTLAGAFFAHGPDDLAPNSPFTIGLNGRTDVQNGYLLFYAARADLTVTNAGTFNVQGGGLALERATFGQTLTFHNASGANFNLLDDSGVADNDPTQASLFINHQGASFVKAASTGESVVSVAFNNEGRVSTEGNLRFSGGGTHTDGVFESTGAAGMITFNGEHDIHGHVILRGMTVLGQYGDPSTRMFVAGLAGLEVQSGVLLINAGGLQHDGEVRVAAGAVLASGGEYFRGGAGSVLNIGGTFNNFARWSDSSNSLTRVDGALQNLQGAAGQITINGRLEHQGYLGNGVDSQLVLNGVAVSAPGSMLDNEGKLWVNGQWQHDGSVTNGASGIFSVSGTWQGNTVFANAGRLELLAGANWSGGGQLTNTGTLIVGTGAAMAVDRLDSQAGLLTVDGSLDTGVGNTLTLSGGVLNGNGLINGDVFVGGGAGIASFRPGHSPGHFTINGALTLGNNGELELQVQRLADGSLAWDRVSAASISFLDGATVRFEIGGGVVTTQAQTLGFLDCGSGCSFAPGVHWVVDGAPAGTTLAFGSSGLQLNVSAVPEPATVLLWLGGLLALAGFKRRTARATG</sequence>
<dbReference type="RefSeq" id="WP_394413993.1">
    <property type="nucleotide sequence ID" value="NZ_JBIGIC010000009.1"/>
</dbReference>
<reference evidence="2 3" key="1">
    <citation type="submission" date="2024-08" db="EMBL/GenBank/DDBJ databases">
        <authorList>
            <person name="Lu H."/>
        </authorList>
    </citation>
    <scope>NUCLEOTIDE SEQUENCE [LARGE SCALE GENOMIC DNA]</scope>
    <source>
        <strain evidence="2 3">BYS78W</strain>
    </source>
</reference>
<feature type="chain" id="PRO_5045891600" description="PEP-CTERM protein-sorting domain-containing protein" evidence="1">
    <location>
        <begin position="23"/>
        <end position="664"/>
    </location>
</feature>
<evidence type="ECO:0008006" key="4">
    <source>
        <dbReference type="Google" id="ProtNLM"/>
    </source>
</evidence>
<gene>
    <name evidence="2" type="ORF">ACG04R_18395</name>
</gene>
<evidence type="ECO:0000313" key="3">
    <source>
        <dbReference type="Proteomes" id="UP001606134"/>
    </source>
</evidence>
<evidence type="ECO:0000256" key="1">
    <source>
        <dbReference type="SAM" id="SignalP"/>
    </source>
</evidence>
<comment type="caution">
    <text evidence="2">The sequence shown here is derived from an EMBL/GenBank/DDBJ whole genome shotgun (WGS) entry which is preliminary data.</text>
</comment>
<dbReference type="Proteomes" id="UP001606134">
    <property type="component" value="Unassembled WGS sequence"/>
</dbReference>
<feature type="signal peptide" evidence="1">
    <location>
        <begin position="1"/>
        <end position="22"/>
    </location>
</feature>
<keyword evidence="3" id="KW-1185">Reference proteome</keyword>
<protein>
    <recommendedName>
        <fullName evidence="4">PEP-CTERM protein-sorting domain-containing protein</fullName>
    </recommendedName>
</protein>
<dbReference type="EMBL" id="JBIGIC010000009">
    <property type="protein sequence ID" value="MFG6488661.1"/>
    <property type="molecule type" value="Genomic_DNA"/>
</dbReference>